<protein>
    <submittedName>
        <fullName evidence="2">Putative ribosomal N-acetyltransferase YdaF</fullName>
    </submittedName>
</protein>
<dbReference type="InterPro" id="IPR016181">
    <property type="entry name" value="Acyl_CoA_acyltransferase"/>
</dbReference>
<dbReference type="EMBL" id="CCSE01000001">
    <property type="protein sequence ID" value="CEA00286.1"/>
    <property type="molecule type" value="Genomic_DNA"/>
</dbReference>
<keyword evidence="2" id="KW-0808">Transferase</keyword>
<keyword evidence="3" id="KW-1185">Reference proteome</keyword>
<dbReference type="eggNOG" id="COG1670">
    <property type="taxonomic scope" value="Bacteria"/>
</dbReference>
<dbReference type="PROSITE" id="PS51186">
    <property type="entry name" value="GNAT"/>
    <property type="match status" value="1"/>
</dbReference>
<dbReference type="SUPFAM" id="SSF55729">
    <property type="entry name" value="Acyl-CoA N-acyltransferases (Nat)"/>
    <property type="match status" value="1"/>
</dbReference>
<dbReference type="InterPro" id="IPR000182">
    <property type="entry name" value="GNAT_dom"/>
</dbReference>
<evidence type="ECO:0000313" key="2">
    <source>
        <dbReference type="EMBL" id="CEA00286.1"/>
    </source>
</evidence>
<evidence type="ECO:0000313" key="3">
    <source>
        <dbReference type="Proteomes" id="UP000044136"/>
    </source>
</evidence>
<dbReference type="Gene3D" id="3.40.630.30">
    <property type="match status" value="1"/>
</dbReference>
<sequence length="216" mass="24940">MGEIKTAGDNMAINLYENITLENDRIRLVPMQLSHAAELQSINHDSIWTYMLFQATTEDAMSEWIQSAIELRNQLKSIPFVVVLKSTGEVVGATRIQHIDYERQSCEIGASWFGTKAQRTFINSDSKYLLLEYCFEVLHLMRVQVRADERNERSNKAIERIGFTKEGVIRKERALHGVPRNLIIYSIIDDEWPEVKTNLLIKQQSYMMDTPNTIVS</sequence>
<dbReference type="AlphaFoldDB" id="A0A078M6L3"/>
<feature type="domain" description="N-acetyltransferase" evidence="1">
    <location>
        <begin position="26"/>
        <end position="185"/>
    </location>
</feature>
<organism evidence="2 3">
    <name type="scientific">Jeotgalicoccus saudimassiliensis</name>
    <dbReference type="NCBI Taxonomy" id="1461582"/>
    <lineage>
        <taxon>Bacteria</taxon>
        <taxon>Bacillati</taxon>
        <taxon>Bacillota</taxon>
        <taxon>Bacilli</taxon>
        <taxon>Bacillales</taxon>
        <taxon>Staphylococcaceae</taxon>
        <taxon>Jeotgalicoccus</taxon>
    </lineage>
</organism>
<name>A0A078M6L3_9STAP</name>
<dbReference type="PANTHER" id="PTHR43610:SF1">
    <property type="entry name" value="N-ACETYLTRANSFERASE DOMAIN-CONTAINING PROTEIN"/>
    <property type="match status" value="1"/>
</dbReference>
<gene>
    <name evidence="2" type="primary">ydaF_1</name>
    <name evidence="2" type="ORF">BN1048_00904</name>
</gene>
<dbReference type="Pfam" id="PF13302">
    <property type="entry name" value="Acetyltransf_3"/>
    <property type="match status" value="1"/>
</dbReference>
<evidence type="ECO:0000259" key="1">
    <source>
        <dbReference type="PROSITE" id="PS51186"/>
    </source>
</evidence>
<accession>A0A078M6L3</accession>
<dbReference type="PANTHER" id="PTHR43610">
    <property type="entry name" value="BLL6696 PROTEIN"/>
    <property type="match status" value="1"/>
</dbReference>
<dbReference type="HOGENOM" id="CLU_013985_1_0_9"/>
<proteinExistence type="predicted"/>
<dbReference type="Proteomes" id="UP000044136">
    <property type="component" value="Unassembled WGS sequence"/>
</dbReference>
<dbReference type="GO" id="GO:0016747">
    <property type="term" value="F:acyltransferase activity, transferring groups other than amino-acyl groups"/>
    <property type="evidence" value="ECO:0007669"/>
    <property type="project" value="InterPro"/>
</dbReference>
<dbReference type="STRING" id="1461582.BN1048_00904"/>
<reference evidence="2 3" key="1">
    <citation type="submission" date="2014-07" db="EMBL/GenBank/DDBJ databases">
        <authorList>
            <person name="Urmite Genomes Urmite Genomes"/>
        </authorList>
    </citation>
    <scope>NUCLEOTIDE SEQUENCE [LARGE SCALE GENOMIC DNA]</scope>
    <source>
        <strain evidence="2 3">13MG44_air</strain>
    </source>
</reference>